<dbReference type="EMBL" id="JAMZMK010011608">
    <property type="protein sequence ID" value="KAI7726675.1"/>
    <property type="molecule type" value="Genomic_DNA"/>
</dbReference>
<name>A0AAD5BNS2_AMBAR</name>
<feature type="non-terminal residue" evidence="2">
    <location>
        <position position="91"/>
    </location>
</feature>
<dbReference type="AlphaFoldDB" id="A0AAD5BNS2"/>
<reference evidence="2" key="1">
    <citation type="submission" date="2022-06" db="EMBL/GenBank/DDBJ databases">
        <title>Uncovering the hologenomic basis of an extraordinary plant invasion.</title>
        <authorList>
            <person name="Bieker V.C."/>
            <person name="Martin M.D."/>
            <person name="Gilbert T."/>
            <person name="Hodgins K."/>
            <person name="Battlay P."/>
            <person name="Petersen B."/>
            <person name="Wilson J."/>
        </authorList>
    </citation>
    <scope>NUCLEOTIDE SEQUENCE</scope>
    <source>
        <strain evidence="2">AA19_3_7</strain>
        <tissue evidence="2">Leaf</tissue>
    </source>
</reference>
<evidence type="ECO:0000256" key="1">
    <source>
        <dbReference type="SAM" id="MobiDB-lite"/>
    </source>
</evidence>
<organism evidence="2 3">
    <name type="scientific">Ambrosia artemisiifolia</name>
    <name type="common">Common ragweed</name>
    <dbReference type="NCBI Taxonomy" id="4212"/>
    <lineage>
        <taxon>Eukaryota</taxon>
        <taxon>Viridiplantae</taxon>
        <taxon>Streptophyta</taxon>
        <taxon>Embryophyta</taxon>
        <taxon>Tracheophyta</taxon>
        <taxon>Spermatophyta</taxon>
        <taxon>Magnoliopsida</taxon>
        <taxon>eudicotyledons</taxon>
        <taxon>Gunneridae</taxon>
        <taxon>Pentapetalae</taxon>
        <taxon>asterids</taxon>
        <taxon>campanulids</taxon>
        <taxon>Asterales</taxon>
        <taxon>Asteraceae</taxon>
        <taxon>Asteroideae</taxon>
        <taxon>Heliantheae alliance</taxon>
        <taxon>Heliantheae</taxon>
        <taxon>Ambrosia</taxon>
    </lineage>
</organism>
<feature type="region of interest" description="Disordered" evidence="1">
    <location>
        <begin position="1"/>
        <end position="22"/>
    </location>
</feature>
<gene>
    <name evidence="2" type="ORF">M8C21_000652</name>
</gene>
<protein>
    <submittedName>
        <fullName evidence="2">Uncharacterized protein</fullName>
    </submittedName>
</protein>
<dbReference type="Proteomes" id="UP001206925">
    <property type="component" value="Unassembled WGS sequence"/>
</dbReference>
<comment type="caution">
    <text evidence="2">The sequence shown here is derived from an EMBL/GenBank/DDBJ whole genome shotgun (WGS) entry which is preliminary data.</text>
</comment>
<keyword evidence="3" id="KW-1185">Reference proteome</keyword>
<proteinExistence type="predicted"/>
<accession>A0AAD5BNS2</accession>
<evidence type="ECO:0000313" key="2">
    <source>
        <dbReference type="EMBL" id="KAI7726675.1"/>
    </source>
</evidence>
<sequence>MDYGYEAHNATATTTQSPVPDRDHLNQKVVEIRRWLRADVVVVVARWFCSFEKTQVEACVMGQVRTLVSAIRERKRAEVQMFVPNLSRHEV</sequence>
<evidence type="ECO:0000313" key="3">
    <source>
        <dbReference type="Proteomes" id="UP001206925"/>
    </source>
</evidence>